<keyword evidence="2" id="KW-1185">Reference proteome</keyword>
<evidence type="ECO:0000313" key="1">
    <source>
        <dbReference type="EMBL" id="KAF9488451.1"/>
    </source>
</evidence>
<organism evidence="1 2">
    <name type="scientific">Pleurotus eryngii</name>
    <name type="common">Boletus of the steppes</name>
    <dbReference type="NCBI Taxonomy" id="5323"/>
    <lineage>
        <taxon>Eukaryota</taxon>
        <taxon>Fungi</taxon>
        <taxon>Dikarya</taxon>
        <taxon>Basidiomycota</taxon>
        <taxon>Agaricomycotina</taxon>
        <taxon>Agaricomycetes</taxon>
        <taxon>Agaricomycetidae</taxon>
        <taxon>Agaricales</taxon>
        <taxon>Pleurotineae</taxon>
        <taxon>Pleurotaceae</taxon>
        <taxon>Pleurotus</taxon>
    </lineage>
</organism>
<proteinExistence type="predicted"/>
<protein>
    <submittedName>
        <fullName evidence="1">Uncharacterized protein</fullName>
    </submittedName>
</protein>
<evidence type="ECO:0000313" key="2">
    <source>
        <dbReference type="Proteomes" id="UP000807025"/>
    </source>
</evidence>
<comment type="caution">
    <text evidence="1">The sequence shown here is derived from an EMBL/GenBank/DDBJ whole genome shotgun (WGS) entry which is preliminary data.</text>
</comment>
<name>A0A9P6D167_PLEER</name>
<dbReference type="Proteomes" id="UP000807025">
    <property type="component" value="Unassembled WGS sequence"/>
</dbReference>
<dbReference type="AlphaFoldDB" id="A0A9P6D167"/>
<accession>A0A9P6D167</accession>
<reference evidence="1" key="1">
    <citation type="submission" date="2020-11" db="EMBL/GenBank/DDBJ databases">
        <authorList>
            <consortium name="DOE Joint Genome Institute"/>
            <person name="Ahrendt S."/>
            <person name="Riley R."/>
            <person name="Andreopoulos W."/>
            <person name="Labutti K."/>
            <person name="Pangilinan J."/>
            <person name="Ruiz-Duenas F.J."/>
            <person name="Barrasa J.M."/>
            <person name="Sanchez-Garcia M."/>
            <person name="Camarero S."/>
            <person name="Miyauchi S."/>
            <person name="Serrano A."/>
            <person name="Linde D."/>
            <person name="Babiker R."/>
            <person name="Drula E."/>
            <person name="Ayuso-Fernandez I."/>
            <person name="Pacheco R."/>
            <person name="Padilla G."/>
            <person name="Ferreira P."/>
            <person name="Barriuso J."/>
            <person name="Kellner H."/>
            <person name="Castanera R."/>
            <person name="Alfaro M."/>
            <person name="Ramirez L."/>
            <person name="Pisabarro A.G."/>
            <person name="Kuo A."/>
            <person name="Tritt A."/>
            <person name="Lipzen A."/>
            <person name="He G."/>
            <person name="Yan M."/>
            <person name="Ng V."/>
            <person name="Cullen D."/>
            <person name="Martin F."/>
            <person name="Rosso M.-N."/>
            <person name="Henrissat B."/>
            <person name="Hibbett D."/>
            <person name="Martinez A.T."/>
            <person name="Grigoriev I.V."/>
        </authorList>
    </citation>
    <scope>NUCLEOTIDE SEQUENCE</scope>
    <source>
        <strain evidence="1">ATCC 90797</strain>
    </source>
</reference>
<sequence>MVGALLLRTRSVTRSDCHAKERLKRKFVVRNDKDPDIDDIIRAIVPITDSLKSARKNAIQRRLCLSQFEEECLQPKTALIQHHAST</sequence>
<gene>
    <name evidence="1" type="ORF">BDN71DRAFT_1457239</name>
</gene>
<dbReference type="EMBL" id="MU154713">
    <property type="protein sequence ID" value="KAF9488451.1"/>
    <property type="molecule type" value="Genomic_DNA"/>
</dbReference>